<dbReference type="VEuPathDB" id="TrichDB:TRFO_26509"/>
<evidence type="ECO:0000256" key="3">
    <source>
        <dbReference type="ARBA" id="ARBA00022801"/>
    </source>
</evidence>
<evidence type="ECO:0000256" key="7">
    <source>
        <dbReference type="ARBA" id="ARBA00048336"/>
    </source>
</evidence>
<gene>
    <name evidence="10" type="ORF">TRFO_26509</name>
</gene>
<dbReference type="Pfam" id="PF00149">
    <property type="entry name" value="Metallophos"/>
    <property type="match status" value="1"/>
</dbReference>
<dbReference type="GeneID" id="94839691"/>
<evidence type="ECO:0000256" key="6">
    <source>
        <dbReference type="ARBA" id="ARBA00047761"/>
    </source>
</evidence>
<dbReference type="Gene3D" id="3.60.21.10">
    <property type="match status" value="1"/>
</dbReference>
<dbReference type="InterPro" id="IPR004843">
    <property type="entry name" value="Calcineurin-like_PHP"/>
</dbReference>
<accession>A0A1J4K463</accession>
<dbReference type="InterPro" id="IPR029052">
    <property type="entry name" value="Metallo-depent_PP-like"/>
</dbReference>
<keyword evidence="4" id="KW-0904">Protein phosphatase</keyword>
<comment type="catalytic activity">
    <reaction evidence="7 8">
        <text>O-phospho-L-threonyl-[protein] + H2O = L-threonyl-[protein] + phosphate</text>
        <dbReference type="Rhea" id="RHEA:47004"/>
        <dbReference type="Rhea" id="RHEA-COMP:11060"/>
        <dbReference type="Rhea" id="RHEA-COMP:11605"/>
        <dbReference type="ChEBI" id="CHEBI:15377"/>
        <dbReference type="ChEBI" id="CHEBI:30013"/>
        <dbReference type="ChEBI" id="CHEBI:43474"/>
        <dbReference type="ChEBI" id="CHEBI:61977"/>
        <dbReference type="EC" id="3.1.3.16"/>
    </reaction>
</comment>
<dbReference type="GO" id="GO:0004722">
    <property type="term" value="F:protein serine/threonine phosphatase activity"/>
    <property type="evidence" value="ECO:0007669"/>
    <property type="project" value="UniProtKB-EC"/>
</dbReference>
<keyword evidence="5" id="KW-0464">Manganese</keyword>
<evidence type="ECO:0000256" key="8">
    <source>
        <dbReference type="RuleBase" id="RU004273"/>
    </source>
</evidence>
<dbReference type="EC" id="3.1.3.16" evidence="8"/>
<keyword evidence="2" id="KW-0479">Metal-binding</keyword>
<sequence length="296" mass="33387">MKADDSYIQRIYNHEVLPFDDVKWICETSSNILLTEPTVIEVNGPVIVVGDVHAQLDGVIHIFKNFGAPENHKYVFLGDYVDRGNDSVGTITLLLAMKIKLKDDFIMIRGNHEDVNVSAQYQFRDEIIKKYKNATLLNFFNNVFEALPMGVLINNTILGIHGGLGPAVRTVDSIREIRRPFILTNQDAMYDICWADPQKGLEDWGNGKRGGGCAFGEPIVKEFFERANITGIIRGHEVAMEGYIYPFGEEVNFVTLFSAPCYGVKNKGAVLFIDEGGNYTFKQFMYDEETKQYSSV</sequence>
<organism evidence="10 11">
    <name type="scientific">Tritrichomonas foetus</name>
    <dbReference type="NCBI Taxonomy" id="1144522"/>
    <lineage>
        <taxon>Eukaryota</taxon>
        <taxon>Metamonada</taxon>
        <taxon>Parabasalia</taxon>
        <taxon>Tritrichomonadida</taxon>
        <taxon>Tritrichomonadidae</taxon>
        <taxon>Tritrichomonas</taxon>
    </lineage>
</organism>
<dbReference type="AlphaFoldDB" id="A0A1J4K463"/>
<dbReference type="PANTHER" id="PTHR11668:SF300">
    <property type="entry name" value="SERINE_THREONINE-PROTEIN PHOSPHATASE"/>
    <property type="match status" value="1"/>
</dbReference>
<evidence type="ECO:0000313" key="11">
    <source>
        <dbReference type="Proteomes" id="UP000179807"/>
    </source>
</evidence>
<evidence type="ECO:0000256" key="2">
    <source>
        <dbReference type="ARBA" id="ARBA00022723"/>
    </source>
</evidence>
<dbReference type="PROSITE" id="PS00125">
    <property type="entry name" value="SER_THR_PHOSPHATASE"/>
    <property type="match status" value="1"/>
</dbReference>
<evidence type="ECO:0000259" key="9">
    <source>
        <dbReference type="PROSITE" id="PS00125"/>
    </source>
</evidence>
<evidence type="ECO:0000313" key="10">
    <source>
        <dbReference type="EMBL" id="OHT05632.1"/>
    </source>
</evidence>
<dbReference type="InterPro" id="IPR050341">
    <property type="entry name" value="PP1_catalytic_subunit"/>
</dbReference>
<comment type="caution">
    <text evidence="10">The sequence shown here is derived from an EMBL/GenBank/DDBJ whole genome shotgun (WGS) entry which is preliminary data.</text>
</comment>
<dbReference type="GO" id="GO:0005737">
    <property type="term" value="C:cytoplasm"/>
    <property type="evidence" value="ECO:0007669"/>
    <property type="project" value="TreeGrafter"/>
</dbReference>
<dbReference type="GO" id="GO:0046872">
    <property type="term" value="F:metal ion binding"/>
    <property type="evidence" value="ECO:0007669"/>
    <property type="project" value="UniProtKB-KW"/>
</dbReference>
<dbReference type="RefSeq" id="XP_068358768.1">
    <property type="nucleotide sequence ID" value="XM_068504987.1"/>
</dbReference>
<comment type="cofactor">
    <cofactor evidence="1">
        <name>Mn(2+)</name>
        <dbReference type="ChEBI" id="CHEBI:29035"/>
    </cofactor>
</comment>
<proteinExistence type="inferred from homology"/>
<keyword evidence="11" id="KW-1185">Reference proteome</keyword>
<dbReference type="SUPFAM" id="SSF56300">
    <property type="entry name" value="Metallo-dependent phosphatases"/>
    <property type="match status" value="1"/>
</dbReference>
<feature type="domain" description="Serine/threonine specific protein phosphatases" evidence="9">
    <location>
        <begin position="108"/>
        <end position="113"/>
    </location>
</feature>
<dbReference type="PANTHER" id="PTHR11668">
    <property type="entry name" value="SERINE/THREONINE PROTEIN PHOSPHATASE"/>
    <property type="match status" value="1"/>
</dbReference>
<comment type="similarity">
    <text evidence="8">Belongs to the PPP phosphatase family.</text>
</comment>
<dbReference type="InterPro" id="IPR006186">
    <property type="entry name" value="Ser/Thr-sp_prot-phosphatase"/>
</dbReference>
<protein>
    <recommendedName>
        <fullName evidence="8">Serine/threonine-protein phosphatase</fullName>
        <ecNumber evidence="8">3.1.3.16</ecNumber>
    </recommendedName>
</protein>
<name>A0A1J4K463_9EUKA</name>
<dbReference type="Proteomes" id="UP000179807">
    <property type="component" value="Unassembled WGS sequence"/>
</dbReference>
<dbReference type="SMART" id="SM00156">
    <property type="entry name" value="PP2Ac"/>
    <property type="match status" value="1"/>
</dbReference>
<evidence type="ECO:0000256" key="4">
    <source>
        <dbReference type="ARBA" id="ARBA00022912"/>
    </source>
</evidence>
<reference evidence="10" key="1">
    <citation type="submission" date="2016-10" db="EMBL/GenBank/DDBJ databases">
        <authorList>
            <person name="Benchimol M."/>
            <person name="Almeida L.G."/>
            <person name="Vasconcelos A.T."/>
            <person name="Perreira-Neves A."/>
            <person name="Rosa I.A."/>
            <person name="Tasca T."/>
            <person name="Bogo M.R."/>
            <person name="de Souza W."/>
        </authorList>
    </citation>
    <scope>NUCLEOTIDE SEQUENCE [LARGE SCALE GENOMIC DNA]</scope>
    <source>
        <strain evidence="10">K</strain>
    </source>
</reference>
<dbReference type="PRINTS" id="PR00114">
    <property type="entry name" value="STPHPHTASE"/>
</dbReference>
<comment type="catalytic activity">
    <reaction evidence="6">
        <text>O-phospho-L-seryl-[protein] + H2O = L-seryl-[protein] + phosphate</text>
        <dbReference type="Rhea" id="RHEA:20629"/>
        <dbReference type="Rhea" id="RHEA-COMP:9863"/>
        <dbReference type="Rhea" id="RHEA-COMP:11604"/>
        <dbReference type="ChEBI" id="CHEBI:15377"/>
        <dbReference type="ChEBI" id="CHEBI:29999"/>
        <dbReference type="ChEBI" id="CHEBI:43474"/>
        <dbReference type="ChEBI" id="CHEBI:83421"/>
        <dbReference type="EC" id="3.1.3.16"/>
    </reaction>
</comment>
<evidence type="ECO:0000256" key="5">
    <source>
        <dbReference type="ARBA" id="ARBA00023211"/>
    </source>
</evidence>
<dbReference type="GO" id="GO:0005634">
    <property type="term" value="C:nucleus"/>
    <property type="evidence" value="ECO:0007669"/>
    <property type="project" value="TreeGrafter"/>
</dbReference>
<evidence type="ECO:0000256" key="1">
    <source>
        <dbReference type="ARBA" id="ARBA00001936"/>
    </source>
</evidence>
<dbReference type="EMBL" id="MLAK01000750">
    <property type="protein sequence ID" value="OHT05632.1"/>
    <property type="molecule type" value="Genomic_DNA"/>
</dbReference>
<keyword evidence="3 8" id="KW-0378">Hydrolase</keyword>